<sequence>MKGQRLSCTDRVSGRGAKHPPCRVPANWFREASSTFAASCDRCAPGHSPTQRCR</sequence>
<evidence type="ECO:0000313" key="2">
    <source>
        <dbReference type="EMBL" id="KAG7301633.1"/>
    </source>
</evidence>
<protein>
    <submittedName>
        <fullName evidence="2">Uncharacterized protein</fullName>
    </submittedName>
</protein>
<evidence type="ECO:0000256" key="1">
    <source>
        <dbReference type="SAM" id="MobiDB-lite"/>
    </source>
</evidence>
<proteinExistence type="predicted"/>
<dbReference type="EMBL" id="JAHIBW010000019">
    <property type="protein sequence ID" value="KAG7301633.1"/>
    <property type="molecule type" value="Genomic_DNA"/>
</dbReference>
<dbReference type="Proteomes" id="UP000823941">
    <property type="component" value="Chromosome 19"/>
</dbReference>
<organism evidence="2 3">
    <name type="scientific">Plutella xylostella</name>
    <name type="common">Diamondback moth</name>
    <name type="synonym">Plutella maculipennis</name>
    <dbReference type="NCBI Taxonomy" id="51655"/>
    <lineage>
        <taxon>Eukaryota</taxon>
        <taxon>Metazoa</taxon>
        <taxon>Ecdysozoa</taxon>
        <taxon>Arthropoda</taxon>
        <taxon>Hexapoda</taxon>
        <taxon>Insecta</taxon>
        <taxon>Pterygota</taxon>
        <taxon>Neoptera</taxon>
        <taxon>Endopterygota</taxon>
        <taxon>Lepidoptera</taxon>
        <taxon>Glossata</taxon>
        <taxon>Ditrysia</taxon>
        <taxon>Yponomeutoidea</taxon>
        <taxon>Plutellidae</taxon>
        <taxon>Plutella</taxon>
    </lineage>
</organism>
<evidence type="ECO:0000313" key="3">
    <source>
        <dbReference type="Proteomes" id="UP000823941"/>
    </source>
</evidence>
<accession>A0ABQ7Q8R6</accession>
<comment type="caution">
    <text evidence="2">The sequence shown here is derived from an EMBL/GenBank/DDBJ whole genome shotgun (WGS) entry which is preliminary data.</text>
</comment>
<reference evidence="2 3" key="1">
    <citation type="submission" date="2021-06" db="EMBL/GenBank/DDBJ databases">
        <title>A haploid diamondback moth (Plutella xylostella L.) genome assembly resolves 31 chromosomes and identifies a diamide resistance mutation.</title>
        <authorList>
            <person name="Ward C.M."/>
            <person name="Perry K.D."/>
            <person name="Baker G."/>
            <person name="Powis K."/>
            <person name="Heckel D.G."/>
            <person name="Baxter S.W."/>
        </authorList>
    </citation>
    <scope>NUCLEOTIDE SEQUENCE [LARGE SCALE GENOMIC DNA]</scope>
    <source>
        <strain evidence="2 3">LV</strain>
        <tissue evidence="2">Single pupa</tissue>
    </source>
</reference>
<feature type="region of interest" description="Disordered" evidence="1">
    <location>
        <begin position="1"/>
        <end position="20"/>
    </location>
</feature>
<name>A0ABQ7Q8R6_PLUXY</name>
<gene>
    <name evidence="2" type="ORF">JYU34_014610</name>
</gene>
<keyword evidence="3" id="KW-1185">Reference proteome</keyword>